<feature type="compositionally biased region" description="Polar residues" evidence="2">
    <location>
        <begin position="1028"/>
        <end position="1052"/>
    </location>
</feature>
<feature type="compositionally biased region" description="Polar residues" evidence="2">
    <location>
        <begin position="963"/>
        <end position="974"/>
    </location>
</feature>
<feature type="compositionally biased region" description="Low complexity" evidence="2">
    <location>
        <begin position="518"/>
        <end position="532"/>
    </location>
</feature>
<sequence>MALGDTVLVKSKWSTTASSGGGEPRRGKVKRLRSNGTIDVYYDNGEIEEGVGRERIRSVTSATASDASGREQKKTSSTASKRTAASTSSANVRQQSSATAAAAATVTPPPPVNTTRATGGPREENVPLFSPPAVAVTMDTSVPPRRIKTAEAVMERSTSNTAATTTNVRRSSASDRQSMGRTIAKYVDMSEALQENQRQVTHLLSVISDQREDPTAVKNALSSLLRVVRSAPQVTAECLHQQQGEALLYDIIESHASHAVLLCYGCVLLRKLCHLSIEATEMFVQRGVIELLAQILRRFLEDAILQASACGCLSALAQLSNPTKNKMLDTDCGILQLVLESLTTHREYSNLTRQVQIYACEVLVELCDYGGGPTATLVVGNICQEISTIELLVSLLRQSIAREDRKVICIFCTLLLCLAANSTLGADSLRELGAMADISLIMAKFPVDEGIVRFSAPALRAIAATSMQHSPSRRVIQTARVILDEEILRPTPHASATARSTSPGRAGHSGRVRDISRDTPPSSSRTSSRPQTAMRVSESTGSMQPFGQAASALGSTPSMPYFTSTPSELQSIARESSRMASQTTSRIPLPRSREQHIKSGATPSKKKVVRSSLDRDKKLIKTYGGGKQQHKSLIPSAIPIPVLHDPARVNPLRNNFFLESNDAPFASGFPTDPPLAKSRAHSAKLAPLSGETIKFSTTRYPDTCFDPMTADARREADSSASRPQTAVVVTKVPEAQRKSHQRETEGKAQRGRMEAKKSREHRDGGAHATVSQAQTLYINSRPTSRSISPVRGKRSTSKSRSPRSNRAMDVPGPTSLGLAATEMTQSLQDLQEIAQQLLREEQRIANLSVRPSSNPISPGQGRMSFSDKLHKMIEIAETSMYERGLNDASAEQQSTIQPQLGRPVPSEAKRSPPKANPTGYKVLRSSGSKAKLQTVQQDGQSVTKLPDLNTRVPFSFDAVNQSIISPRTSTTEGSGTARRNVRDHNDSAELPTLLSPIALAPAKTMFAIVPEESLPVVHPAEQNERMLQFNQAQPIPSQQPKLTAPVPSQSKLTEPEEPSVTTEPAVEAPEEP</sequence>
<dbReference type="Gene3D" id="1.25.10.10">
    <property type="entry name" value="Leucine-rich Repeat Variant"/>
    <property type="match status" value="1"/>
</dbReference>
<feature type="region of interest" description="Disordered" evidence="2">
    <location>
        <begin position="490"/>
        <end position="558"/>
    </location>
</feature>
<feature type="compositionally biased region" description="Basic and acidic residues" evidence="2">
    <location>
        <begin position="734"/>
        <end position="765"/>
    </location>
</feature>
<evidence type="ECO:0000256" key="2">
    <source>
        <dbReference type="SAM" id="MobiDB-lite"/>
    </source>
</evidence>
<evidence type="ECO:0000256" key="1">
    <source>
        <dbReference type="SAM" id="Coils"/>
    </source>
</evidence>
<feature type="region of interest" description="Disordered" evidence="2">
    <location>
        <begin position="56"/>
        <end position="131"/>
    </location>
</feature>
<feature type="region of interest" description="Disordered" evidence="2">
    <location>
        <begin position="712"/>
        <end position="814"/>
    </location>
</feature>
<dbReference type="InterPro" id="IPR016024">
    <property type="entry name" value="ARM-type_fold"/>
</dbReference>
<feature type="compositionally biased region" description="Polar residues" evidence="2">
    <location>
        <begin position="769"/>
        <end position="787"/>
    </location>
</feature>
<dbReference type="SUPFAM" id="SSF48371">
    <property type="entry name" value="ARM repeat"/>
    <property type="match status" value="1"/>
</dbReference>
<name>A0AAV2YEK2_9STRA</name>
<feature type="compositionally biased region" description="Polar residues" evidence="2">
    <location>
        <begin position="889"/>
        <end position="898"/>
    </location>
</feature>
<feature type="region of interest" description="Disordered" evidence="2">
    <location>
        <begin position="887"/>
        <end position="932"/>
    </location>
</feature>
<keyword evidence="4" id="KW-1185">Reference proteome</keyword>
<feature type="compositionally biased region" description="Low complexity" evidence="2">
    <location>
        <begin position="1058"/>
        <end position="1072"/>
    </location>
</feature>
<gene>
    <name evidence="3" type="ORF">N0F65_007969</name>
</gene>
<organism evidence="3 4">
    <name type="scientific">Lagenidium giganteum</name>
    <dbReference type="NCBI Taxonomy" id="4803"/>
    <lineage>
        <taxon>Eukaryota</taxon>
        <taxon>Sar</taxon>
        <taxon>Stramenopiles</taxon>
        <taxon>Oomycota</taxon>
        <taxon>Peronosporomycetes</taxon>
        <taxon>Pythiales</taxon>
        <taxon>Pythiaceae</taxon>
    </lineage>
</organism>
<feature type="region of interest" description="Disordered" evidence="2">
    <location>
        <begin position="154"/>
        <end position="177"/>
    </location>
</feature>
<dbReference type="Proteomes" id="UP001146120">
    <property type="component" value="Unassembled WGS sequence"/>
</dbReference>
<proteinExistence type="predicted"/>
<feature type="region of interest" description="Disordered" evidence="2">
    <location>
        <begin position="593"/>
        <end position="612"/>
    </location>
</feature>
<dbReference type="InterPro" id="IPR011989">
    <property type="entry name" value="ARM-like"/>
</dbReference>
<feature type="non-terminal residue" evidence="3">
    <location>
        <position position="1072"/>
    </location>
</feature>
<protein>
    <submittedName>
        <fullName evidence="3">Uncharacterized protein</fullName>
    </submittedName>
</protein>
<feature type="compositionally biased region" description="Low complexity" evidence="2">
    <location>
        <begin position="156"/>
        <end position="171"/>
    </location>
</feature>
<dbReference type="AlphaFoldDB" id="A0AAV2YEK2"/>
<comment type="caution">
    <text evidence="3">The sequence shown here is derived from an EMBL/GenBank/DDBJ whole genome shotgun (WGS) entry which is preliminary data.</text>
</comment>
<evidence type="ECO:0000313" key="3">
    <source>
        <dbReference type="EMBL" id="DAZ93635.1"/>
    </source>
</evidence>
<dbReference type="EMBL" id="DAKRPA010000302">
    <property type="protein sequence ID" value="DAZ93635.1"/>
    <property type="molecule type" value="Genomic_DNA"/>
</dbReference>
<feature type="coiled-coil region" evidence="1">
    <location>
        <begin position="820"/>
        <end position="850"/>
    </location>
</feature>
<feature type="region of interest" description="Disordered" evidence="2">
    <location>
        <begin position="963"/>
        <end position="988"/>
    </location>
</feature>
<accession>A0AAV2YEK2</accession>
<keyword evidence="1" id="KW-0175">Coiled coil</keyword>
<reference evidence="3" key="1">
    <citation type="submission" date="2022-11" db="EMBL/GenBank/DDBJ databases">
        <authorList>
            <person name="Morgan W.R."/>
            <person name="Tartar A."/>
        </authorList>
    </citation>
    <scope>NUCLEOTIDE SEQUENCE</scope>
    <source>
        <strain evidence="3">ARSEF 373</strain>
    </source>
</reference>
<feature type="compositionally biased region" description="Basic residues" evidence="2">
    <location>
        <begin position="791"/>
        <end position="803"/>
    </location>
</feature>
<feature type="compositionally biased region" description="Low complexity" evidence="2">
    <location>
        <begin position="75"/>
        <end position="90"/>
    </location>
</feature>
<evidence type="ECO:0000313" key="4">
    <source>
        <dbReference type="Proteomes" id="UP001146120"/>
    </source>
</evidence>
<reference evidence="3" key="2">
    <citation type="journal article" date="2023" name="Microbiol Resour">
        <title>Decontamination and Annotation of the Draft Genome Sequence of the Oomycete Lagenidium giganteum ARSEF 373.</title>
        <authorList>
            <person name="Morgan W.R."/>
            <person name="Tartar A."/>
        </authorList>
    </citation>
    <scope>NUCLEOTIDE SEQUENCE</scope>
    <source>
        <strain evidence="3">ARSEF 373</strain>
    </source>
</reference>
<feature type="region of interest" description="Disordered" evidence="2">
    <location>
        <begin position="1"/>
        <end position="31"/>
    </location>
</feature>
<feature type="region of interest" description="Disordered" evidence="2">
    <location>
        <begin position="1025"/>
        <end position="1072"/>
    </location>
</feature>